<dbReference type="InterPro" id="IPR012337">
    <property type="entry name" value="RNaseH-like_sf"/>
</dbReference>
<sequence length="209" mass="23353">MVMRLHGLVLQMGNSLCEVLTVWFEVMGVHMLTAVDAFWCWRNRVVFCNEEGDISQLIFQIKGKTNEICHVGFSGYSRDMFDASMQQCVIRWSPPLKDSCKLNCDGAVSNGIASCGGVARDHNGQFIMAFSGDLGSCSVVQAELWTIYYGIKLLREMSWNGTIWVKTNSALAVKFLNEGCNRTHASYSLVNKIVHIVGDNHEVSCSHIF</sequence>
<dbReference type="GO" id="GO:0003676">
    <property type="term" value="F:nucleic acid binding"/>
    <property type="evidence" value="ECO:0007669"/>
    <property type="project" value="InterPro"/>
</dbReference>
<accession>A0A8B8KWN9</accession>
<dbReference type="PANTHER" id="PTHR47723:SF19">
    <property type="entry name" value="POLYNUCLEOTIDYL TRANSFERASE, RIBONUCLEASE H-LIKE SUPERFAMILY PROTEIN"/>
    <property type="match status" value="1"/>
</dbReference>
<dbReference type="SUPFAM" id="SSF53098">
    <property type="entry name" value="Ribonuclease H-like"/>
    <property type="match status" value="1"/>
</dbReference>
<dbReference type="Pfam" id="PF13456">
    <property type="entry name" value="RVT_3"/>
    <property type="match status" value="1"/>
</dbReference>
<organism evidence="2 3">
    <name type="scientific">Abrus precatorius</name>
    <name type="common">Indian licorice</name>
    <name type="synonym">Glycine abrus</name>
    <dbReference type="NCBI Taxonomy" id="3816"/>
    <lineage>
        <taxon>Eukaryota</taxon>
        <taxon>Viridiplantae</taxon>
        <taxon>Streptophyta</taxon>
        <taxon>Embryophyta</taxon>
        <taxon>Tracheophyta</taxon>
        <taxon>Spermatophyta</taxon>
        <taxon>Magnoliopsida</taxon>
        <taxon>eudicotyledons</taxon>
        <taxon>Gunneridae</taxon>
        <taxon>Pentapetalae</taxon>
        <taxon>rosids</taxon>
        <taxon>fabids</taxon>
        <taxon>Fabales</taxon>
        <taxon>Fabaceae</taxon>
        <taxon>Papilionoideae</taxon>
        <taxon>50 kb inversion clade</taxon>
        <taxon>NPAAA clade</taxon>
        <taxon>indigoferoid/millettioid clade</taxon>
        <taxon>Abreae</taxon>
        <taxon>Abrus</taxon>
    </lineage>
</organism>
<dbReference type="InterPro" id="IPR036397">
    <property type="entry name" value="RNaseH_sf"/>
</dbReference>
<dbReference type="AlphaFoldDB" id="A0A8B8KWN9"/>
<feature type="domain" description="RNase H type-1" evidence="1">
    <location>
        <begin position="103"/>
        <end position="208"/>
    </location>
</feature>
<evidence type="ECO:0000313" key="3">
    <source>
        <dbReference type="RefSeq" id="XP_027348285.1"/>
    </source>
</evidence>
<dbReference type="Proteomes" id="UP000694853">
    <property type="component" value="Unplaced"/>
</dbReference>
<evidence type="ECO:0000259" key="1">
    <source>
        <dbReference type="Pfam" id="PF13456"/>
    </source>
</evidence>
<proteinExistence type="predicted"/>
<dbReference type="PANTHER" id="PTHR47723">
    <property type="entry name" value="OS05G0353850 PROTEIN"/>
    <property type="match status" value="1"/>
</dbReference>
<dbReference type="OrthoDB" id="1841727at2759"/>
<evidence type="ECO:0000313" key="2">
    <source>
        <dbReference type="Proteomes" id="UP000694853"/>
    </source>
</evidence>
<dbReference type="GO" id="GO:0004523">
    <property type="term" value="F:RNA-DNA hybrid ribonuclease activity"/>
    <property type="evidence" value="ECO:0007669"/>
    <property type="project" value="InterPro"/>
</dbReference>
<dbReference type="RefSeq" id="XP_027348285.1">
    <property type="nucleotide sequence ID" value="XM_027492484.1"/>
</dbReference>
<reference evidence="3" key="2">
    <citation type="submission" date="2025-08" db="UniProtKB">
        <authorList>
            <consortium name="RefSeq"/>
        </authorList>
    </citation>
    <scope>IDENTIFICATION</scope>
    <source>
        <tissue evidence="3">Young leaves</tissue>
    </source>
</reference>
<dbReference type="CDD" id="cd06222">
    <property type="entry name" value="RNase_H_like"/>
    <property type="match status" value="1"/>
</dbReference>
<gene>
    <name evidence="3" type="primary">LOC113859799</name>
</gene>
<dbReference type="Gene3D" id="3.30.420.10">
    <property type="entry name" value="Ribonuclease H-like superfamily/Ribonuclease H"/>
    <property type="match status" value="1"/>
</dbReference>
<keyword evidence="2" id="KW-1185">Reference proteome</keyword>
<reference evidence="2" key="1">
    <citation type="journal article" date="2019" name="Toxins">
        <title>Detection of Abrin-Like and Prepropulchellin-Like Toxin Genes and Transcripts Using Whole Genome Sequencing and Full-Length Transcript Sequencing of Abrus precatorius.</title>
        <authorList>
            <person name="Hovde B.T."/>
            <person name="Daligault H.E."/>
            <person name="Hanschen E.R."/>
            <person name="Kunde Y.A."/>
            <person name="Johnson M.B."/>
            <person name="Starkenburg S.R."/>
            <person name="Johnson S.L."/>
        </authorList>
    </citation>
    <scope>NUCLEOTIDE SEQUENCE [LARGE SCALE GENOMIC DNA]</scope>
</reference>
<name>A0A8B8KWN9_ABRPR</name>
<protein>
    <submittedName>
        <fullName evidence="3">Uncharacterized protein LOC113859799</fullName>
    </submittedName>
</protein>
<dbReference type="InterPro" id="IPR053151">
    <property type="entry name" value="RNase_H-like"/>
</dbReference>
<dbReference type="InterPro" id="IPR044730">
    <property type="entry name" value="RNase_H-like_dom_plant"/>
</dbReference>
<dbReference type="InterPro" id="IPR002156">
    <property type="entry name" value="RNaseH_domain"/>
</dbReference>
<dbReference type="KEGG" id="aprc:113859799"/>
<dbReference type="GeneID" id="113859799"/>